<proteinExistence type="predicted"/>
<gene>
    <name evidence="1" type="ORF">COU81_00005</name>
</gene>
<organism evidence="1 2">
    <name type="scientific">Candidatus Portnoybacteria bacterium CG10_big_fil_rev_8_21_14_0_10_36_7</name>
    <dbReference type="NCBI Taxonomy" id="1974812"/>
    <lineage>
        <taxon>Bacteria</taxon>
        <taxon>Candidatus Portnoyibacteriota</taxon>
    </lineage>
</organism>
<dbReference type="EMBL" id="PFDW01000001">
    <property type="protein sequence ID" value="PJE58568.1"/>
    <property type="molecule type" value="Genomic_DNA"/>
</dbReference>
<evidence type="ECO:0000313" key="1">
    <source>
        <dbReference type="EMBL" id="PJE58568.1"/>
    </source>
</evidence>
<protein>
    <submittedName>
        <fullName evidence="1">Uncharacterized protein</fullName>
    </submittedName>
</protein>
<dbReference type="Proteomes" id="UP000231450">
    <property type="component" value="Unassembled WGS sequence"/>
</dbReference>
<name>A0A2M8KF68_9BACT</name>
<sequence>MGDPKTDQRKFSRSDFLKLAGVGFGVLTIPPWLLDKGLDIGLTATAKGMELQIPPEFVDVKIPERNENYREPENILLDAFDQYESWRRKNNLPRVHYEKGKEYLSFASLAEKFPRLFEKQEDEELNGWDYRLYGLIMASTEEETVNTADVPEIHGFSAFSQNGIVDHIFHNPGSKIITEAEKYVLEKYGWDRKQLISSIIRYDKNLPEVKPEDWDVATKIASKRLKDALSWFEQIREERGEPLSVSEVIAYFLYQNEGDLKTSMWDSTLLLKVLARNDVETLFSNNTMEKAEKLGYLFKDEFSPRISHNWLMEQFAQGVVPKESVLYLGGAMDNEPGKNFMPINKDGTYYHVMNLITWAAVAMEPWVVKSMVTAYYNEQNFGGIDHRTEHGIDKVNADIKASQSADRIKRVVEWET</sequence>
<dbReference type="AlphaFoldDB" id="A0A2M8KF68"/>
<accession>A0A2M8KF68</accession>
<reference evidence="2" key="1">
    <citation type="submission" date="2017-09" db="EMBL/GenBank/DDBJ databases">
        <title>Depth-based differentiation of microbial function through sediment-hosted aquifers and enrichment of novel symbionts in the deep terrestrial subsurface.</title>
        <authorList>
            <person name="Probst A.J."/>
            <person name="Ladd B."/>
            <person name="Jarett J.K."/>
            <person name="Geller-Mcgrath D.E."/>
            <person name="Sieber C.M.K."/>
            <person name="Emerson J.B."/>
            <person name="Anantharaman K."/>
            <person name="Thomas B.C."/>
            <person name="Malmstrom R."/>
            <person name="Stieglmeier M."/>
            <person name="Klingl A."/>
            <person name="Woyke T."/>
            <person name="Ryan C.M."/>
            <person name="Banfield J.F."/>
        </authorList>
    </citation>
    <scope>NUCLEOTIDE SEQUENCE [LARGE SCALE GENOMIC DNA]</scope>
</reference>
<evidence type="ECO:0000313" key="2">
    <source>
        <dbReference type="Proteomes" id="UP000231450"/>
    </source>
</evidence>
<comment type="caution">
    <text evidence="1">The sequence shown here is derived from an EMBL/GenBank/DDBJ whole genome shotgun (WGS) entry which is preliminary data.</text>
</comment>